<reference evidence="8 9" key="1">
    <citation type="submission" date="2021-02" db="EMBL/GenBank/DDBJ databases">
        <title>Paenibacillus tianjinensis sp. nov.</title>
        <authorList>
            <person name="Liu H."/>
        </authorList>
    </citation>
    <scope>NUCLEOTIDE SEQUENCE [LARGE SCALE GENOMIC DNA]</scope>
    <source>
        <strain evidence="8 9">TB2019</strain>
    </source>
</reference>
<dbReference type="PROSITE" id="PS01124">
    <property type="entry name" value="HTH_ARAC_FAMILY_2"/>
    <property type="match status" value="1"/>
</dbReference>
<dbReference type="Gene3D" id="3.20.20.80">
    <property type="entry name" value="Glycosidases"/>
    <property type="match status" value="1"/>
</dbReference>
<comment type="similarity">
    <text evidence="1">Belongs to the glycosyl hydrolase 39 family.</text>
</comment>
<dbReference type="Gene3D" id="2.60.40.1500">
    <property type="entry name" value="Glycosyl hydrolase domain, family 39"/>
    <property type="match status" value="1"/>
</dbReference>
<dbReference type="InterPro" id="IPR009057">
    <property type="entry name" value="Homeodomain-like_sf"/>
</dbReference>
<keyword evidence="5" id="KW-0804">Transcription</keyword>
<dbReference type="SUPFAM" id="SSF51445">
    <property type="entry name" value="(Trans)glycosidases"/>
    <property type="match status" value="1"/>
</dbReference>
<dbReference type="InterPro" id="IPR037923">
    <property type="entry name" value="HTH-like"/>
</dbReference>
<evidence type="ECO:0000256" key="5">
    <source>
        <dbReference type="ARBA" id="ARBA00023163"/>
    </source>
</evidence>
<gene>
    <name evidence="8" type="ORF">JRJ22_06265</name>
</gene>
<dbReference type="SUPFAM" id="SSF51215">
    <property type="entry name" value="Regulatory protein AraC"/>
    <property type="match status" value="1"/>
</dbReference>
<protein>
    <submittedName>
        <fullName evidence="8">Helix-turn-helix domain-containing protein</fullName>
    </submittedName>
</protein>
<dbReference type="Proteomes" id="UP000663452">
    <property type="component" value="Chromosome"/>
</dbReference>
<proteinExistence type="inferred from homology"/>
<organism evidence="8 9">
    <name type="scientific">Paenibacillus tianjinensis</name>
    <dbReference type="NCBI Taxonomy" id="2810347"/>
    <lineage>
        <taxon>Bacteria</taxon>
        <taxon>Bacillati</taxon>
        <taxon>Bacillota</taxon>
        <taxon>Bacilli</taxon>
        <taxon>Bacillales</taxon>
        <taxon>Paenibacillaceae</taxon>
        <taxon>Paenibacillus</taxon>
    </lineage>
</organism>
<dbReference type="InterPro" id="IPR018060">
    <property type="entry name" value="HTH_AraC"/>
</dbReference>
<dbReference type="SUPFAM" id="SSF46689">
    <property type="entry name" value="Homeodomain-like"/>
    <property type="match status" value="2"/>
</dbReference>
<dbReference type="InterPro" id="IPR018062">
    <property type="entry name" value="HTH_AraC-typ_CS"/>
</dbReference>
<keyword evidence="3" id="KW-0805">Transcription regulation</keyword>
<evidence type="ECO:0000313" key="8">
    <source>
        <dbReference type="EMBL" id="QSF46208.1"/>
    </source>
</evidence>
<dbReference type="PROSITE" id="PS00041">
    <property type="entry name" value="HTH_ARAC_FAMILY_1"/>
    <property type="match status" value="1"/>
</dbReference>
<evidence type="ECO:0000313" key="9">
    <source>
        <dbReference type="Proteomes" id="UP000663452"/>
    </source>
</evidence>
<evidence type="ECO:0000256" key="2">
    <source>
        <dbReference type="ARBA" id="ARBA00022801"/>
    </source>
</evidence>
<keyword evidence="4" id="KW-0238">DNA-binding</keyword>
<dbReference type="InterPro" id="IPR000514">
    <property type="entry name" value="Glyco_hydro_39"/>
</dbReference>
<evidence type="ECO:0000256" key="3">
    <source>
        <dbReference type="ARBA" id="ARBA00023015"/>
    </source>
</evidence>
<dbReference type="PANTHER" id="PTHR43280">
    <property type="entry name" value="ARAC-FAMILY TRANSCRIPTIONAL REGULATOR"/>
    <property type="match status" value="1"/>
</dbReference>
<name>A0ABX7LDK4_9BACL</name>
<sequence length="832" mass="95806">MEKSEHPILRIIPRLSLQTSIITERDSGSVASPDILIVYVLRGNLTVQRQERKLALGPHEFILFNPFEEHKLSAGKDVLAARFRVPQELLTFFGGQEETRFFCCSVRERKESDDELRSMFTEILQGRIRNKTMHPVVEIKLTFEMLHLLLSHYTVKTAASGSMLTLNKPNQRLMEICSYMLANYRQPLTLNEVAEQHYVSVPYLSKSFKKETGMTFSEYLNQIRLDHAMAHLLYTDQPITRIALDSGFPSLTAFNRVFREAYQLTPSQYRKAALESCPARSSEEESSALAENADLEELEALISKHNTQDASIVTVQAVPKQAAGYKRVWKEIINIGYARDLLNSDLQEQLPLIRTDLGFSYARVWGIFSEEMMIEDPSDPDNGYNFSNIDKLIDILIRNNLRPYLELGDKPKLIQKNAAQKMGKAPAVHRQRGAEQWKRLIRSFLIHCINRYGSEEVESWYFELWHSSKHAFLFEEVDHLVSTAYQPDEMEQWFNEYFVRFDLTWRELKELLPAAKLGGCGLSMDLEGRFLPLLVDKWGRREIVPDFLSVYLYPYEFTTPADGSTPVFAHSADEQWILHTIQAVRQSLADHGLEDLPLHVSEWNFSISSRDSLNDSIFKASYILKNMTDVLGEQVLMGYWLYSDIFSEFRDSRRLLHGGAGLISKNGIKKPAYYAFAFLNRMGKHLIGRGRDYMLTKRSGDRYQLLCFHYRHSDLSGYGESEPVPVPDELQESGTGSRPLERKFRLEGLKDGSYRLKRSSVSSERGSILKEWKKFGAVHDIRPDEIMFLKQICVPDISVEHVEVKGGRIEISSSLRAHEMCLIELELRMDTL</sequence>
<dbReference type="EMBL" id="CP070969">
    <property type="protein sequence ID" value="QSF46208.1"/>
    <property type="molecule type" value="Genomic_DNA"/>
</dbReference>
<feature type="domain" description="HTH araC/xylS-type" evidence="7">
    <location>
        <begin position="174"/>
        <end position="272"/>
    </location>
</feature>
<evidence type="ECO:0000256" key="4">
    <source>
        <dbReference type="ARBA" id="ARBA00023125"/>
    </source>
</evidence>
<dbReference type="RefSeq" id="WP_206103702.1">
    <property type="nucleotide sequence ID" value="NZ_CP070969.1"/>
</dbReference>
<dbReference type="Pfam" id="PF01229">
    <property type="entry name" value="Glyco_hydro_39"/>
    <property type="match status" value="1"/>
</dbReference>
<evidence type="ECO:0000256" key="6">
    <source>
        <dbReference type="ARBA" id="ARBA00023295"/>
    </source>
</evidence>
<keyword evidence="9" id="KW-1185">Reference proteome</keyword>
<dbReference type="PANTHER" id="PTHR43280:SF2">
    <property type="entry name" value="HTH-TYPE TRANSCRIPTIONAL REGULATOR EXSA"/>
    <property type="match status" value="1"/>
</dbReference>
<keyword evidence="2" id="KW-0378">Hydrolase</keyword>
<dbReference type="InterPro" id="IPR017853">
    <property type="entry name" value="GH"/>
</dbReference>
<dbReference type="Gene3D" id="1.10.10.60">
    <property type="entry name" value="Homeodomain-like"/>
    <property type="match status" value="2"/>
</dbReference>
<dbReference type="InterPro" id="IPR049166">
    <property type="entry name" value="GH39_cat"/>
</dbReference>
<dbReference type="PRINTS" id="PR00745">
    <property type="entry name" value="GLHYDRLASE39"/>
</dbReference>
<evidence type="ECO:0000259" key="7">
    <source>
        <dbReference type="PROSITE" id="PS01124"/>
    </source>
</evidence>
<dbReference type="SMART" id="SM00342">
    <property type="entry name" value="HTH_ARAC"/>
    <property type="match status" value="1"/>
</dbReference>
<dbReference type="Pfam" id="PF12833">
    <property type="entry name" value="HTH_18"/>
    <property type="match status" value="1"/>
</dbReference>
<accession>A0ABX7LDK4</accession>
<evidence type="ECO:0000256" key="1">
    <source>
        <dbReference type="ARBA" id="ARBA00008875"/>
    </source>
</evidence>
<dbReference type="SUPFAM" id="SSF51011">
    <property type="entry name" value="Glycosyl hydrolase domain"/>
    <property type="match status" value="1"/>
</dbReference>
<keyword evidence="6" id="KW-0326">Glycosidase</keyword>